<dbReference type="SUPFAM" id="SSF52540">
    <property type="entry name" value="P-loop containing nucleoside triphosphate hydrolases"/>
    <property type="match status" value="1"/>
</dbReference>
<name>A0AAD9DC70_9STRA</name>
<evidence type="ECO:0000313" key="3">
    <source>
        <dbReference type="EMBL" id="KAK1740428.1"/>
    </source>
</evidence>
<dbReference type="AlphaFoldDB" id="A0AAD9DC70"/>
<feature type="compositionally biased region" description="Low complexity" evidence="1">
    <location>
        <begin position="1"/>
        <end position="14"/>
    </location>
</feature>
<dbReference type="PANTHER" id="PTHR43642:SF1">
    <property type="entry name" value="HYBRID SIGNAL TRANSDUCTION HISTIDINE KINASE G"/>
    <property type="match status" value="1"/>
</dbReference>
<dbReference type="Pfam" id="PF13191">
    <property type="entry name" value="AAA_16"/>
    <property type="match status" value="1"/>
</dbReference>
<dbReference type="InterPro" id="IPR041664">
    <property type="entry name" value="AAA_16"/>
</dbReference>
<protein>
    <submittedName>
        <fullName evidence="3">AAA ATPase</fullName>
    </submittedName>
</protein>
<dbReference type="Proteomes" id="UP001224775">
    <property type="component" value="Unassembled WGS sequence"/>
</dbReference>
<evidence type="ECO:0000313" key="4">
    <source>
        <dbReference type="Proteomes" id="UP001224775"/>
    </source>
</evidence>
<evidence type="ECO:0000256" key="1">
    <source>
        <dbReference type="SAM" id="MobiDB-lite"/>
    </source>
</evidence>
<gene>
    <name evidence="3" type="ORF">QTG54_008523</name>
</gene>
<sequence length="1154" mass="128325">MSLTSNRRASSSNSLRRRSSTQDLAEIVVTAAESSQNINNRISNSAQLRVSNMQLHGRDDDIKLLRSKLRELAKKDDCDEEDAAKNHVGKMILVSGTSGTGKSTLIQKGLGVGANRGYIFASGKFEDNLLKPLSAFSDAMTCLAKCITLNHNKKGGLTSGGQSIATLIKVKIQNEFDEEDVENLRRVFPGCAEILGTRRTSLLCPSSVANATVPLRRGSSSRLGSFSLNLLGGKESISRMHFAVRRLLKIVCSHFKGVVLFIDDLQWSDTATLDLLKSIVLDGEIPSLLIVGAYREDEVPDNHPLAFHIRELEEMNMSITKIKIGNLGVDYVIPLVSEALGMDDDDSKVKSLAETIHRKTEGNPFFILMFLRSLYDEKLLQFNYGVMKWTWDEDAVNSKIVTENVATVLVNKMNRLQEETQRMLMVASCLGATFRFSSVMTVMKNIPQVEMRGSMRDSMRASMISVSGTAATMGSSSASLLSLDLSNACTDQDGSDSSYASAIEEFEEEGLCEVDNEECRFMHDQIQSAAFELISPEQRDSFRGRIGSILLRTLPPEELETSLFEVVDLLNCAASNATDEERDELARMNLKAGVKASANAAFDTAKVYFMTGREALGSRGWEGDYRTMLDLCSHGANACFLTGDFDSMNELIDEVLSKDIDTKKKYRVSDIKVNSLHNFGRYNESINAALDFNCQLGLPALQKKPASKFTIIREYIRVKRLLKNKTAEDIANLPRLDDERYEMGQRMNEHLATCIYHVEPTMFPLIAFQSVTTTLKHGLSSSSPSGFAGLGMLLCGPFGKPHEGREMAKAAELILEKPGMRSRAVYTVFVTQSFCYHWTSPLQDTIAPLLDGYQRGLEIGDNDSACWCLLTRSYHIFFVGRALDSIQKELEASIPVLTQLKQDDKKLSIIAHLTTVKKLRGIDAEAGDKILDSMLATAASTGDFSLSSLVNVMKLEVFVFYQEWKDAIDLVRKAGNVRQCLTGFFHSVRYTFLEALTYLKAAESASGWKKRQMKKCAHKTIHLIRGWAKNGNVNVVHYLYILDAELAVLNGKNMKAKESFNAAITTSSRNGFLHDRALAHELASAHFRAQGDDYWGNYHIECSRACYQEWGCIGKKVGGTRGIVIVEEIIERDRRKCRRKQSTKQLGEGCLTVL</sequence>
<evidence type="ECO:0000259" key="2">
    <source>
        <dbReference type="Pfam" id="PF13191"/>
    </source>
</evidence>
<comment type="caution">
    <text evidence="3">The sequence shown here is derived from an EMBL/GenBank/DDBJ whole genome shotgun (WGS) entry which is preliminary data.</text>
</comment>
<dbReference type="InterPro" id="IPR053159">
    <property type="entry name" value="Hybrid_Histidine_Kinase"/>
</dbReference>
<reference evidence="3" key="1">
    <citation type="submission" date="2023-06" db="EMBL/GenBank/DDBJ databases">
        <title>Survivors Of The Sea: Transcriptome response of Skeletonema marinoi to long-term dormancy.</title>
        <authorList>
            <person name="Pinder M.I.M."/>
            <person name="Kourtchenko O."/>
            <person name="Robertson E.K."/>
            <person name="Larsson T."/>
            <person name="Maumus F."/>
            <person name="Osuna-Cruz C.M."/>
            <person name="Vancaester E."/>
            <person name="Stenow R."/>
            <person name="Vandepoele K."/>
            <person name="Ploug H."/>
            <person name="Bruchert V."/>
            <person name="Godhe A."/>
            <person name="Topel M."/>
        </authorList>
    </citation>
    <scope>NUCLEOTIDE SEQUENCE</scope>
    <source>
        <strain evidence="3">R05AC</strain>
    </source>
</reference>
<keyword evidence="4" id="KW-1185">Reference proteome</keyword>
<dbReference type="InterPro" id="IPR027417">
    <property type="entry name" value="P-loop_NTPase"/>
</dbReference>
<dbReference type="EMBL" id="JATAAI010000015">
    <property type="protein sequence ID" value="KAK1740428.1"/>
    <property type="molecule type" value="Genomic_DNA"/>
</dbReference>
<proteinExistence type="predicted"/>
<feature type="region of interest" description="Disordered" evidence="1">
    <location>
        <begin position="1"/>
        <end position="20"/>
    </location>
</feature>
<organism evidence="3 4">
    <name type="scientific">Skeletonema marinoi</name>
    <dbReference type="NCBI Taxonomy" id="267567"/>
    <lineage>
        <taxon>Eukaryota</taxon>
        <taxon>Sar</taxon>
        <taxon>Stramenopiles</taxon>
        <taxon>Ochrophyta</taxon>
        <taxon>Bacillariophyta</taxon>
        <taxon>Coscinodiscophyceae</taxon>
        <taxon>Thalassiosirophycidae</taxon>
        <taxon>Thalassiosirales</taxon>
        <taxon>Skeletonemataceae</taxon>
        <taxon>Skeletonema</taxon>
        <taxon>Skeletonema marinoi-dohrnii complex</taxon>
    </lineage>
</organism>
<dbReference type="PANTHER" id="PTHR43642">
    <property type="entry name" value="HYBRID SIGNAL TRANSDUCTION HISTIDINE KINASE G"/>
    <property type="match status" value="1"/>
</dbReference>
<feature type="domain" description="Orc1-like AAA ATPase" evidence="2">
    <location>
        <begin position="86"/>
        <end position="291"/>
    </location>
</feature>
<accession>A0AAD9DC70</accession>